<dbReference type="AlphaFoldDB" id="A0A0A2L4D6"/>
<reference evidence="1 2" key="1">
    <citation type="journal article" date="2015" name="Mol. Plant Microbe Interact.">
        <title>Genome, transcriptome, and functional analyses of Penicillium expansum provide new insights into secondary metabolism and pathogenicity.</title>
        <authorList>
            <person name="Ballester A.R."/>
            <person name="Marcet-Houben M."/>
            <person name="Levin E."/>
            <person name="Sela N."/>
            <person name="Selma-Lazaro C."/>
            <person name="Carmona L."/>
            <person name="Wisniewski M."/>
            <person name="Droby S."/>
            <person name="Gonzalez-Candelas L."/>
            <person name="Gabaldon T."/>
        </authorList>
    </citation>
    <scope>NUCLEOTIDE SEQUENCE [LARGE SCALE GENOMIC DNA]</scope>
    <source>
        <strain evidence="1 2">PHI-1</strain>
    </source>
</reference>
<protein>
    <submittedName>
        <fullName evidence="1">Uncharacterized protein</fullName>
    </submittedName>
</protein>
<accession>A0A0A2L4D6</accession>
<dbReference type="EMBL" id="JQGA01000926">
    <property type="protein sequence ID" value="KGO71485.1"/>
    <property type="molecule type" value="Genomic_DNA"/>
</dbReference>
<comment type="caution">
    <text evidence="1">The sequence shown here is derived from an EMBL/GenBank/DDBJ whole genome shotgun (WGS) entry which is preliminary data.</text>
</comment>
<name>A0A0A2L4D6_PENIT</name>
<proteinExistence type="predicted"/>
<evidence type="ECO:0000313" key="2">
    <source>
        <dbReference type="Proteomes" id="UP000030104"/>
    </source>
</evidence>
<dbReference type="HOGENOM" id="CLU_3143570_0_0_1"/>
<gene>
    <name evidence="1" type="ORF">PITC_051130</name>
</gene>
<dbReference type="Proteomes" id="UP000030104">
    <property type="component" value="Unassembled WGS sequence"/>
</dbReference>
<organism evidence="1 2">
    <name type="scientific">Penicillium italicum</name>
    <name type="common">Blue mold</name>
    <dbReference type="NCBI Taxonomy" id="40296"/>
    <lineage>
        <taxon>Eukaryota</taxon>
        <taxon>Fungi</taxon>
        <taxon>Dikarya</taxon>
        <taxon>Ascomycota</taxon>
        <taxon>Pezizomycotina</taxon>
        <taxon>Eurotiomycetes</taxon>
        <taxon>Eurotiomycetidae</taxon>
        <taxon>Eurotiales</taxon>
        <taxon>Aspergillaceae</taxon>
        <taxon>Penicillium</taxon>
    </lineage>
</organism>
<sequence length="49" mass="5816">MTNSIAFLQNKLIPLQFLQEIWRTMIDCIWLDAKQDTFGRYIRNVVLSA</sequence>
<evidence type="ECO:0000313" key="1">
    <source>
        <dbReference type="EMBL" id="KGO71485.1"/>
    </source>
</evidence>
<keyword evidence="2" id="KW-1185">Reference proteome</keyword>